<evidence type="ECO:0000256" key="1">
    <source>
        <dbReference type="SAM" id="MobiDB-lite"/>
    </source>
</evidence>
<feature type="region of interest" description="Disordered" evidence="1">
    <location>
        <begin position="1"/>
        <end position="39"/>
    </location>
</feature>
<evidence type="ECO:0000313" key="3">
    <source>
        <dbReference type="EMBL" id="CAF4219570.1"/>
    </source>
</evidence>
<comment type="caution">
    <text evidence="2">The sequence shown here is derived from an EMBL/GenBank/DDBJ whole genome shotgun (WGS) entry which is preliminary data.</text>
</comment>
<organism evidence="2 4">
    <name type="scientific">Rotaria magnacalcarata</name>
    <dbReference type="NCBI Taxonomy" id="392030"/>
    <lineage>
        <taxon>Eukaryota</taxon>
        <taxon>Metazoa</taxon>
        <taxon>Spiralia</taxon>
        <taxon>Gnathifera</taxon>
        <taxon>Rotifera</taxon>
        <taxon>Eurotatoria</taxon>
        <taxon>Bdelloidea</taxon>
        <taxon>Philodinida</taxon>
        <taxon>Philodinidae</taxon>
        <taxon>Rotaria</taxon>
    </lineage>
</organism>
<protein>
    <submittedName>
        <fullName evidence="2">Uncharacterized protein</fullName>
    </submittedName>
</protein>
<reference evidence="2" key="1">
    <citation type="submission" date="2021-02" db="EMBL/GenBank/DDBJ databases">
        <authorList>
            <person name="Nowell W R."/>
        </authorList>
    </citation>
    <scope>NUCLEOTIDE SEQUENCE</scope>
</reference>
<evidence type="ECO:0000313" key="4">
    <source>
        <dbReference type="Proteomes" id="UP000681720"/>
    </source>
</evidence>
<dbReference type="AlphaFoldDB" id="A0A8S2PYD8"/>
<accession>A0A8S2PYD8</accession>
<gene>
    <name evidence="3" type="ORF">BYL167_LOCUS24326</name>
    <name evidence="2" type="ORF">GIL414_LOCUS15556</name>
</gene>
<feature type="non-terminal residue" evidence="2">
    <location>
        <position position="1"/>
    </location>
</feature>
<dbReference type="EMBL" id="CAJOBJ010006875">
    <property type="protein sequence ID" value="CAF4071798.1"/>
    <property type="molecule type" value="Genomic_DNA"/>
</dbReference>
<dbReference type="Proteomes" id="UP000681967">
    <property type="component" value="Unassembled WGS sequence"/>
</dbReference>
<sequence>DGFAQPDPEIGNGDLDLENGVIIDNGNGSNSVGVDDETY</sequence>
<dbReference type="Proteomes" id="UP000681720">
    <property type="component" value="Unassembled WGS sequence"/>
</dbReference>
<evidence type="ECO:0000313" key="2">
    <source>
        <dbReference type="EMBL" id="CAF4071798.1"/>
    </source>
</evidence>
<proteinExistence type="predicted"/>
<name>A0A8S2PYD8_9BILA</name>
<dbReference type="EMBL" id="CAJOBH010020681">
    <property type="protein sequence ID" value="CAF4219570.1"/>
    <property type="molecule type" value="Genomic_DNA"/>
</dbReference>